<dbReference type="EMBL" id="SWOV01000014">
    <property type="protein sequence ID" value="NFF87632.1"/>
    <property type="molecule type" value="Genomic_DNA"/>
</dbReference>
<sequence>MEKGDEKKTALEVPVQEQFKDIYPTRLKIINKINNGRTIINDHIIVDSSEAIEIEIQINDSRYDKKQVRESIKIACQKLVQYFD</sequence>
<reference evidence="1 2" key="1">
    <citation type="submission" date="2019-04" db="EMBL/GenBank/DDBJ databases">
        <title>Genome sequencing of Clostridium botulinum Groups I-IV and Clostridium butyricum.</title>
        <authorList>
            <person name="Brunt J."/>
            <person name="Van Vliet A.H.M."/>
            <person name="Stringer S.C."/>
            <person name="Carter A.T."/>
            <person name="Peck M.W."/>
        </authorList>
    </citation>
    <scope>NUCLEOTIDE SEQUENCE [LARGE SCALE GENOMIC DNA]</scope>
    <source>
        <strain evidence="1 2">1605</strain>
    </source>
</reference>
<evidence type="ECO:0000313" key="1">
    <source>
        <dbReference type="EMBL" id="NFF87632.1"/>
    </source>
</evidence>
<comment type="caution">
    <text evidence="1">The sequence shown here is derived from an EMBL/GenBank/DDBJ whole genome shotgun (WGS) entry which is preliminary data.</text>
</comment>
<organism evidence="1 2">
    <name type="scientific">Clostridium botulinum</name>
    <dbReference type="NCBI Taxonomy" id="1491"/>
    <lineage>
        <taxon>Bacteria</taxon>
        <taxon>Bacillati</taxon>
        <taxon>Bacillota</taxon>
        <taxon>Clostridia</taxon>
        <taxon>Eubacteriales</taxon>
        <taxon>Clostridiaceae</taxon>
        <taxon>Clostridium</taxon>
    </lineage>
</organism>
<dbReference type="RefSeq" id="WP_053342010.1">
    <property type="nucleotide sequence ID" value="NZ_JACBEK010000004.1"/>
</dbReference>
<protein>
    <submittedName>
        <fullName evidence="1">Uncharacterized protein</fullName>
    </submittedName>
</protein>
<dbReference type="Proteomes" id="UP000476820">
    <property type="component" value="Unassembled WGS sequence"/>
</dbReference>
<dbReference type="AlphaFoldDB" id="A0A0L9YAU9"/>
<accession>A0A0L9YAU9</accession>
<name>A0A0L9YAU9_CLOBO</name>
<proteinExistence type="predicted"/>
<gene>
    <name evidence="1" type="ORF">FC774_07060</name>
</gene>
<evidence type="ECO:0000313" key="2">
    <source>
        <dbReference type="Proteomes" id="UP000476820"/>
    </source>
</evidence>